<evidence type="ECO:0000256" key="2">
    <source>
        <dbReference type="SAM" id="SignalP"/>
    </source>
</evidence>
<dbReference type="STRING" id="1365824.V5EJ84"/>
<feature type="region of interest" description="Disordered" evidence="1">
    <location>
        <begin position="156"/>
        <end position="192"/>
    </location>
</feature>
<evidence type="ECO:0000313" key="3">
    <source>
        <dbReference type="EMBL" id="EST04795.1"/>
    </source>
</evidence>
<sequence>MLTNKTCILFLLLSAAVFVADCHALTSKRSVPLNSRAAKKRNIGGQLKDWYLSGMTKNYMCTDTGRLVPVDPETGHMLLKGLRKRSNWFDDLLGHSHATEKGLCRNPTWVLPPGWTQPIPVKQFNAQYPWDTVDDRGQIRLKDDFRSWLEERAAAGAAMGSSQAQGGAGGAAPNGGSGSLPASEMKVASGTGTGSGFGETTFGNGVAAGAAAHV</sequence>
<keyword evidence="4" id="KW-1185">Reference proteome</keyword>
<name>V5EJ84_KALBG</name>
<evidence type="ECO:0000313" key="4">
    <source>
        <dbReference type="Proteomes" id="UP000019377"/>
    </source>
</evidence>
<organism evidence="3 4">
    <name type="scientific">Kalmanozyma brasiliensis (strain GHG001)</name>
    <name type="common">Yeast</name>
    <name type="synonym">Pseudozyma brasiliensis</name>
    <dbReference type="NCBI Taxonomy" id="1365824"/>
    <lineage>
        <taxon>Eukaryota</taxon>
        <taxon>Fungi</taxon>
        <taxon>Dikarya</taxon>
        <taxon>Basidiomycota</taxon>
        <taxon>Ustilaginomycotina</taxon>
        <taxon>Ustilaginomycetes</taxon>
        <taxon>Ustilaginales</taxon>
        <taxon>Ustilaginaceae</taxon>
        <taxon>Kalmanozyma</taxon>
    </lineage>
</organism>
<dbReference type="OMA" id="HSAKTET"/>
<feature type="signal peptide" evidence="2">
    <location>
        <begin position="1"/>
        <end position="24"/>
    </location>
</feature>
<reference evidence="4" key="1">
    <citation type="journal article" date="2013" name="Genome Announc.">
        <title>Draft genome sequence of Pseudozyma brasiliensis sp. nov. strain GHG001, a high producer of endo-1,4-xylanase isolated from an insect pest of sugarcane.</title>
        <authorList>
            <person name="Oliveira J.V.D.C."/>
            <person name="dos Santos R.A.C."/>
            <person name="Borges T.A."/>
            <person name="Riano-Pachon D.M."/>
            <person name="Goldman G.H."/>
        </authorList>
    </citation>
    <scope>NUCLEOTIDE SEQUENCE [LARGE SCALE GENOMIC DNA]</scope>
    <source>
        <strain evidence="4">GHG001</strain>
    </source>
</reference>
<protein>
    <submittedName>
        <fullName evidence="3">Uncharacterized protein</fullName>
    </submittedName>
</protein>
<dbReference type="RefSeq" id="XP_016289784.1">
    <property type="nucleotide sequence ID" value="XM_016439479.1"/>
</dbReference>
<keyword evidence="2" id="KW-0732">Signal</keyword>
<dbReference type="Proteomes" id="UP000019377">
    <property type="component" value="Unassembled WGS sequence"/>
</dbReference>
<feature type="chain" id="PRO_5004732264" evidence="2">
    <location>
        <begin position="25"/>
        <end position="214"/>
    </location>
</feature>
<feature type="compositionally biased region" description="Low complexity" evidence="1">
    <location>
        <begin position="156"/>
        <end position="165"/>
    </location>
</feature>
<proteinExistence type="predicted"/>
<feature type="compositionally biased region" description="Gly residues" evidence="1">
    <location>
        <begin position="166"/>
        <end position="178"/>
    </location>
</feature>
<dbReference type="AlphaFoldDB" id="V5EJ84"/>
<dbReference type="EMBL" id="KI545894">
    <property type="protein sequence ID" value="EST04795.1"/>
    <property type="molecule type" value="Genomic_DNA"/>
</dbReference>
<accession>V5EJ84</accession>
<gene>
    <name evidence="3" type="ORF">PSEUBRA_SCAF8g02186</name>
</gene>
<dbReference type="OrthoDB" id="2552791at2759"/>
<dbReference type="HOGENOM" id="CLU_1251494_0_0_1"/>
<evidence type="ECO:0000256" key="1">
    <source>
        <dbReference type="SAM" id="MobiDB-lite"/>
    </source>
</evidence>
<dbReference type="GeneID" id="27422191"/>